<dbReference type="OrthoDB" id="19653at2759"/>
<evidence type="ECO:0000256" key="1">
    <source>
        <dbReference type="ARBA" id="ARBA00005964"/>
    </source>
</evidence>
<name>A0A1I8MSF9_MUSDO</name>
<dbReference type="eggNOG" id="KOG1516">
    <property type="taxonomic scope" value="Eukaryota"/>
</dbReference>
<dbReference type="Gene3D" id="3.40.50.1820">
    <property type="entry name" value="alpha/beta hydrolase"/>
    <property type="match status" value="1"/>
</dbReference>
<sequence length="571" mass="65479">MEVNIGMRTKIRLGGRFITNKIRQFQSDTRETCTASTAYGSVKGLKRLNVYKEHGYYFSFEGIPFAKPPINELRFRAPQPPEPWQGVLDCTKGKAKPIQYNFLAKWIEGSEDCLYLNVYCKKLESDKPLPVMVWIYGGGYQVGEASRDLYSPDYFMQKDVIVVTFNYRLGVLGFLCLDDPELNIPGNAGLKDQVMALKWVKENIHNFNGDPENITVFGESAGAGSTQFMMMTPQTKGLFHKAIMQSGSVLCPWSFTEHHDWGYKFACYIGYEGENNDRQVYEFLQQQNAKKLAFKDLDMMTKEEIWNNLIVLIRPVIEPYQTEQCVVDKPLKEFLATGWGNEIPLLIGGNSFEGLLHFATVQKYPFLIDELSDFQNLIPDDVKSSASFSAETKEKALLLRDVYFGGTQPTFAGNFFQFLNLLGHRSFWHGILRTLKGRMKYASNSPTYCYYFDVDSESFNQFRWATCGPSIRGTSHADDLSYLFYSAITEKISTDSREYKTIERMIGMWYNFALASNPNCKEIQGVKWEPISGADEVIKCLAISDDVEFKDLPLYKKLIVWDLFYKEDELI</sequence>
<dbReference type="EnsemblMetazoa" id="MDOA007985-RC">
    <property type="protein sequence ID" value="MDOA007985-PC"/>
    <property type="gene ID" value="MDOA007985"/>
</dbReference>
<dbReference type="EC" id="3.1.1.1" evidence="6"/>
<dbReference type="PANTHER" id="PTHR43142">
    <property type="entry name" value="CARBOXYLIC ESTER HYDROLASE"/>
    <property type="match status" value="1"/>
</dbReference>
<accession>A0A1I8MSF9</accession>
<keyword evidence="5" id="KW-0325">Glycoprotein</keyword>
<keyword evidence="3" id="KW-0378">Hydrolase</keyword>
<dbReference type="InterPro" id="IPR029058">
    <property type="entry name" value="AB_hydrolase_fold"/>
</dbReference>
<dbReference type="PANTHER" id="PTHR43142:SF1">
    <property type="entry name" value="CARBOXYLIC ESTER HYDROLASE"/>
    <property type="match status" value="1"/>
</dbReference>
<evidence type="ECO:0000256" key="6">
    <source>
        <dbReference type="ARBA" id="ARBA00039155"/>
    </source>
</evidence>
<dbReference type="SUPFAM" id="SSF53474">
    <property type="entry name" value="alpha/beta-Hydrolases"/>
    <property type="match status" value="1"/>
</dbReference>
<dbReference type="KEGG" id="mde:101895121"/>
<evidence type="ECO:0000313" key="8">
    <source>
        <dbReference type="EnsemblMetazoa" id="MDOA007985-PC"/>
    </source>
</evidence>
<dbReference type="InterPro" id="IPR002018">
    <property type="entry name" value="CarbesteraseB"/>
</dbReference>
<reference evidence="8" key="1">
    <citation type="submission" date="2020-05" db="UniProtKB">
        <authorList>
            <consortium name="EnsemblMetazoa"/>
        </authorList>
    </citation>
    <scope>IDENTIFICATION</scope>
    <source>
        <strain evidence="8">Aabys</strain>
    </source>
</reference>
<dbReference type="EnsemblMetazoa" id="MDOA007985-RB">
    <property type="protein sequence ID" value="MDOA007985-PB"/>
    <property type="gene ID" value="MDOA007985"/>
</dbReference>
<comment type="similarity">
    <text evidence="1">Belongs to the type-B carboxylesterase/lipase family.</text>
</comment>
<gene>
    <name evidence="8" type="primary">101895121</name>
</gene>
<protein>
    <recommendedName>
        <fullName evidence="6">carboxylesterase</fullName>
        <ecNumber evidence="6">3.1.1.1</ecNumber>
    </recommendedName>
</protein>
<dbReference type="VEuPathDB" id="VectorBase:MDOA007985"/>
<keyword evidence="4" id="KW-1015">Disulfide bond</keyword>
<dbReference type="RefSeq" id="XP_011295264.2">
    <property type="nucleotide sequence ID" value="XM_011296962.3"/>
</dbReference>
<evidence type="ECO:0000256" key="2">
    <source>
        <dbReference type="ARBA" id="ARBA00022487"/>
    </source>
</evidence>
<proteinExistence type="inferred from homology"/>
<feature type="domain" description="Carboxylesterase type B" evidence="7">
    <location>
        <begin position="35"/>
        <end position="544"/>
    </location>
</feature>
<organism evidence="8">
    <name type="scientific">Musca domestica</name>
    <name type="common">House fly</name>
    <dbReference type="NCBI Taxonomy" id="7370"/>
    <lineage>
        <taxon>Eukaryota</taxon>
        <taxon>Metazoa</taxon>
        <taxon>Ecdysozoa</taxon>
        <taxon>Arthropoda</taxon>
        <taxon>Hexapoda</taxon>
        <taxon>Insecta</taxon>
        <taxon>Pterygota</taxon>
        <taxon>Neoptera</taxon>
        <taxon>Endopterygota</taxon>
        <taxon>Diptera</taxon>
        <taxon>Brachycera</taxon>
        <taxon>Muscomorpha</taxon>
        <taxon>Muscoidea</taxon>
        <taxon>Muscidae</taxon>
        <taxon>Musca</taxon>
    </lineage>
</organism>
<dbReference type="VEuPathDB" id="VectorBase:MDOMA2_014298"/>
<evidence type="ECO:0000259" key="7">
    <source>
        <dbReference type="Pfam" id="PF00135"/>
    </source>
</evidence>
<evidence type="ECO:0000256" key="5">
    <source>
        <dbReference type="ARBA" id="ARBA00023180"/>
    </source>
</evidence>
<dbReference type="Pfam" id="PF00135">
    <property type="entry name" value="COesterase"/>
    <property type="match status" value="1"/>
</dbReference>
<evidence type="ECO:0000256" key="4">
    <source>
        <dbReference type="ARBA" id="ARBA00023157"/>
    </source>
</evidence>
<dbReference type="GO" id="GO:0106435">
    <property type="term" value="F:carboxylesterase activity"/>
    <property type="evidence" value="ECO:0007669"/>
    <property type="project" value="UniProtKB-EC"/>
</dbReference>
<evidence type="ECO:0000256" key="3">
    <source>
        <dbReference type="ARBA" id="ARBA00022801"/>
    </source>
</evidence>
<dbReference type="AlphaFoldDB" id="A0A1I8MSF9"/>
<dbReference type="STRING" id="7370.A0A1I8MSF9"/>
<dbReference type="FunFam" id="3.40.50.1820:FF:000092">
    <property type="entry name" value="Carboxylic ester hydrolase"/>
    <property type="match status" value="1"/>
</dbReference>
<keyword evidence="2" id="KW-0719">Serine esterase</keyword>